<feature type="region of interest" description="Disordered" evidence="10">
    <location>
        <begin position="660"/>
        <end position="791"/>
    </location>
</feature>
<comment type="caution">
    <text evidence="12">The sequence shown here is derived from an EMBL/GenBank/DDBJ whole genome shotgun (WGS) entry which is preliminary data.</text>
</comment>
<dbReference type="PROSITE" id="PS00678">
    <property type="entry name" value="WD_REPEATS_1"/>
    <property type="match status" value="1"/>
</dbReference>
<dbReference type="Gene3D" id="2.40.100.10">
    <property type="entry name" value="Cyclophilin-like"/>
    <property type="match status" value="1"/>
</dbReference>
<dbReference type="PROSITE" id="PS50072">
    <property type="entry name" value="CSA_PPIASE_2"/>
    <property type="match status" value="1"/>
</dbReference>
<dbReference type="InterPro" id="IPR002130">
    <property type="entry name" value="Cyclophilin-type_PPIase_dom"/>
</dbReference>
<dbReference type="InterPro" id="IPR012972">
    <property type="entry name" value="NLE"/>
</dbReference>
<dbReference type="GO" id="GO:0005737">
    <property type="term" value="C:cytoplasm"/>
    <property type="evidence" value="ECO:0007669"/>
    <property type="project" value="TreeGrafter"/>
</dbReference>
<dbReference type="Gene3D" id="2.130.10.10">
    <property type="entry name" value="YVTN repeat-like/Quinoprotein amine dehydrogenase"/>
    <property type="match status" value="2"/>
</dbReference>
<feature type="domain" description="PPIase cyclophilin-type" evidence="11">
    <location>
        <begin position="527"/>
        <end position="657"/>
    </location>
</feature>
<evidence type="ECO:0000256" key="5">
    <source>
        <dbReference type="ARBA" id="ARBA00022737"/>
    </source>
</evidence>
<dbReference type="PANTHER" id="PTHR11071:SF561">
    <property type="entry name" value="PEPTIDYL-PROLYL CIS-TRANS ISOMERASE D-RELATED"/>
    <property type="match status" value="1"/>
</dbReference>
<feature type="repeat" description="WD" evidence="9">
    <location>
        <begin position="199"/>
        <end position="240"/>
    </location>
</feature>
<feature type="compositionally biased region" description="Basic residues" evidence="10">
    <location>
        <begin position="759"/>
        <end position="776"/>
    </location>
</feature>
<comment type="catalytic activity">
    <reaction evidence="1">
        <text>[protein]-peptidylproline (omega=180) = [protein]-peptidylproline (omega=0)</text>
        <dbReference type="Rhea" id="RHEA:16237"/>
        <dbReference type="Rhea" id="RHEA-COMP:10747"/>
        <dbReference type="Rhea" id="RHEA-COMP:10748"/>
        <dbReference type="ChEBI" id="CHEBI:83833"/>
        <dbReference type="ChEBI" id="CHEBI:83834"/>
        <dbReference type="EC" id="5.2.1.8"/>
    </reaction>
</comment>
<dbReference type="Pfam" id="PF00160">
    <property type="entry name" value="Pro_isomerase"/>
    <property type="match status" value="1"/>
</dbReference>
<dbReference type="GO" id="GO:0005730">
    <property type="term" value="C:nucleolus"/>
    <property type="evidence" value="ECO:0007669"/>
    <property type="project" value="UniProtKB-SubCell"/>
</dbReference>
<sequence>MDEPTLDHRHVQVSFFTNDDRVATIPEAVFDVPLSATQANLNALVNESISQTTDEWKELNFELLIGETFLRSSLAEFIEEYTVDTERVIRIECILGIDPPKPLHDLPTPDWVGSVHALEKLLVATTFHGDIILWNTAGKKLGEFPKGKGEAYKCSEILKEPTGKDSSSGNGLTLALSGLMSTISIYECVEGSFVEKQQLRGHERTVNSLSLSKDETRMISGSIDSHLKVWNMEENAPQIEKAKENDDNSKRRKVCTTMTPMVTLGGHKDSVTAAYTSIDVNKKNGLVIAGSADALPRLYDTRSTEGNVVKQSYVGHRGWISSVAWHMDQENVFATGSYDNVVKMWDVRSGKTSLFDLHGHDDRVFCVASGPNDANNPSDLLKQARKNRLIAEREKAGPSTKVDVNDLREDEPDKVQLAEEMREEHGLRIKGGILDTLRMDDQLAKLGTKVVKNEAEAMKEFLMTMTEKDKKILMKKLMGGEKKSKKDKKKEKKKAKELKRLKKEKEYEALKQLKHTLEAAKRELEFEFCRGTKIDGKVLSYKNTLFHRVIKDFMIQGGDIMNGDGTGRVSIYGKTFPDENFRIKHDKPYFLSMANSGPNSNGCQFFITCVPCPHLDEKHVVFGRLITGQKIIARIENASVDNKSKPLVDVLITNCGEFKPEEKAKKKSEEEVEQENKEGATSTMKASDIPDFPAERNFLYRHSKTPERKPKDDEKDGKEKKKKRADSRERRDRHRDRSRSRDRRNRSRSRDRRDDRRDSRRRSSRSRSPWRSHRSGGRGDRGQVKGRGPIMLFSALRGEEPLRWKNATSRTEKFSDYMKREEAKKEKTDE</sequence>
<keyword evidence="6" id="KW-0697">Rotamase</keyword>
<dbReference type="FunFam" id="2.40.100.10:FF:000025">
    <property type="entry name" value="Peptidyl-prolyl cis-trans isomerase CYP19-2"/>
    <property type="match status" value="1"/>
</dbReference>
<evidence type="ECO:0000256" key="1">
    <source>
        <dbReference type="ARBA" id="ARBA00000971"/>
    </source>
</evidence>
<evidence type="ECO:0000259" key="11">
    <source>
        <dbReference type="PROSITE" id="PS50072"/>
    </source>
</evidence>
<keyword evidence="8" id="KW-0539">Nucleus</keyword>
<evidence type="ECO:0000313" key="12">
    <source>
        <dbReference type="EMBL" id="CAJ0577727.1"/>
    </source>
</evidence>
<evidence type="ECO:0000256" key="9">
    <source>
        <dbReference type="PROSITE-ProRule" id="PRU00221"/>
    </source>
</evidence>
<dbReference type="PROSITE" id="PS00170">
    <property type="entry name" value="CSA_PPIASE_1"/>
    <property type="match status" value="1"/>
</dbReference>
<dbReference type="GO" id="GO:0003755">
    <property type="term" value="F:peptidyl-prolyl cis-trans isomerase activity"/>
    <property type="evidence" value="ECO:0007669"/>
    <property type="project" value="UniProtKB-KW"/>
</dbReference>
<dbReference type="InterPro" id="IPR001680">
    <property type="entry name" value="WD40_rpt"/>
</dbReference>
<dbReference type="EMBL" id="CATQJA010002651">
    <property type="protein sequence ID" value="CAJ0577727.1"/>
    <property type="molecule type" value="Genomic_DNA"/>
</dbReference>
<dbReference type="PROSITE" id="PS50294">
    <property type="entry name" value="WD_REPEATS_REGION"/>
    <property type="match status" value="2"/>
</dbReference>
<organism evidence="12 13">
    <name type="scientific">Mesorhabditis spiculigera</name>
    <dbReference type="NCBI Taxonomy" id="96644"/>
    <lineage>
        <taxon>Eukaryota</taxon>
        <taxon>Metazoa</taxon>
        <taxon>Ecdysozoa</taxon>
        <taxon>Nematoda</taxon>
        <taxon>Chromadorea</taxon>
        <taxon>Rhabditida</taxon>
        <taxon>Rhabditina</taxon>
        <taxon>Rhabditomorpha</taxon>
        <taxon>Rhabditoidea</taxon>
        <taxon>Rhabditidae</taxon>
        <taxon>Mesorhabditinae</taxon>
        <taxon>Mesorhabditis</taxon>
    </lineage>
</organism>
<dbReference type="InterPro" id="IPR029000">
    <property type="entry name" value="Cyclophilin-like_dom_sf"/>
</dbReference>
<feature type="repeat" description="WD" evidence="9">
    <location>
        <begin position="313"/>
        <end position="355"/>
    </location>
</feature>
<dbReference type="Pfam" id="PF08154">
    <property type="entry name" value="NLE"/>
    <property type="match status" value="1"/>
</dbReference>
<evidence type="ECO:0000256" key="2">
    <source>
        <dbReference type="ARBA" id="ARBA00004604"/>
    </source>
</evidence>
<evidence type="ECO:0000256" key="10">
    <source>
        <dbReference type="SAM" id="MobiDB-lite"/>
    </source>
</evidence>
<dbReference type="Proteomes" id="UP001177023">
    <property type="component" value="Unassembled WGS sequence"/>
</dbReference>
<evidence type="ECO:0000313" key="13">
    <source>
        <dbReference type="Proteomes" id="UP001177023"/>
    </source>
</evidence>
<dbReference type="InterPro" id="IPR020892">
    <property type="entry name" value="Cyclophilin-type_PPIase_CS"/>
</dbReference>
<reference evidence="12" key="1">
    <citation type="submission" date="2023-06" db="EMBL/GenBank/DDBJ databases">
        <authorList>
            <person name="Delattre M."/>
        </authorList>
    </citation>
    <scope>NUCLEOTIDE SEQUENCE</scope>
    <source>
        <strain evidence="12">AF72</strain>
    </source>
</reference>
<dbReference type="Pfam" id="PF00400">
    <property type="entry name" value="WD40"/>
    <property type="match status" value="2"/>
</dbReference>
<dbReference type="AlphaFoldDB" id="A0AA36G3P9"/>
<dbReference type="InterPro" id="IPR019775">
    <property type="entry name" value="WD40_repeat_CS"/>
</dbReference>
<name>A0AA36G3P9_9BILA</name>
<feature type="compositionally biased region" description="Basic and acidic residues" evidence="10">
    <location>
        <begin position="704"/>
        <end position="719"/>
    </location>
</feature>
<evidence type="ECO:0000256" key="3">
    <source>
        <dbReference type="ARBA" id="ARBA00013194"/>
    </source>
</evidence>
<feature type="non-terminal residue" evidence="12">
    <location>
        <position position="830"/>
    </location>
</feature>
<proteinExistence type="predicted"/>
<evidence type="ECO:0000256" key="7">
    <source>
        <dbReference type="ARBA" id="ARBA00023235"/>
    </source>
</evidence>
<keyword evidence="13" id="KW-1185">Reference proteome</keyword>
<dbReference type="EC" id="5.2.1.8" evidence="3"/>
<keyword evidence="5" id="KW-0677">Repeat</keyword>
<dbReference type="InterPro" id="IPR036322">
    <property type="entry name" value="WD40_repeat_dom_sf"/>
</dbReference>
<dbReference type="GO" id="GO:0006457">
    <property type="term" value="P:protein folding"/>
    <property type="evidence" value="ECO:0007669"/>
    <property type="project" value="InterPro"/>
</dbReference>
<feature type="region of interest" description="Disordered" evidence="10">
    <location>
        <begin position="804"/>
        <end position="830"/>
    </location>
</feature>
<feature type="compositionally biased region" description="Basic and acidic residues" evidence="10">
    <location>
        <begin position="660"/>
        <end position="678"/>
    </location>
</feature>
<feature type="region of interest" description="Disordered" evidence="10">
    <location>
        <begin position="477"/>
        <end position="497"/>
    </location>
</feature>
<dbReference type="SMART" id="SM00320">
    <property type="entry name" value="WD40"/>
    <property type="match status" value="4"/>
</dbReference>
<accession>A0AA36G3P9</accession>
<evidence type="ECO:0000256" key="4">
    <source>
        <dbReference type="ARBA" id="ARBA00022574"/>
    </source>
</evidence>
<dbReference type="InterPro" id="IPR015943">
    <property type="entry name" value="WD40/YVTN_repeat-like_dom_sf"/>
</dbReference>
<keyword evidence="7" id="KW-0413">Isomerase</keyword>
<dbReference type="SUPFAM" id="SSF50978">
    <property type="entry name" value="WD40 repeat-like"/>
    <property type="match status" value="1"/>
</dbReference>
<protein>
    <recommendedName>
        <fullName evidence="3">peptidylprolyl isomerase</fullName>
        <ecNumber evidence="3">5.2.1.8</ecNumber>
    </recommendedName>
</protein>
<dbReference type="PANTHER" id="PTHR11071">
    <property type="entry name" value="PEPTIDYL-PROLYL CIS-TRANS ISOMERASE"/>
    <property type="match status" value="1"/>
</dbReference>
<evidence type="ECO:0000256" key="8">
    <source>
        <dbReference type="ARBA" id="ARBA00023242"/>
    </source>
</evidence>
<gene>
    <name evidence="12" type="ORF">MSPICULIGERA_LOCUS15995</name>
</gene>
<feature type="compositionally biased region" description="Basic and acidic residues" evidence="10">
    <location>
        <begin position="810"/>
        <end position="830"/>
    </location>
</feature>
<dbReference type="GO" id="GO:0016018">
    <property type="term" value="F:cyclosporin A binding"/>
    <property type="evidence" value="ECO:0007669"/>
    <property type="project" value="TreeGrafter"/>
</dbReference>
<dbReference type="PROSITE" id="PS50082">
    <property type="entry name" value="WD_REPEATS_2"/>
    <property type="match status" value="2"/>
</dbReference>
<feature type="compositionally biased region" description="Basic residues" evidence="10">
    <location>
        <begin position="720"/>
        <end position="750"/>
    </location>
</feature>
<dbReference type="SUPFAM" id="SSF50891">
    <property type="entry name" value="Cyclophilin-like"/>
    <property type="match status" value="1"/>
</dbReference>
<keyword evidence="4 9" id="KW-0853">WD repeat</keyword>
<evidence type="ECO:0000256" key="6">
    <source>
        <dbReference type="ARBA" id="ARBA00023110"/>
    </source>
</evidence>
<feature type="compositionally biased region" description="Basic residues" evidence="10">
    <location>
        <begin position="485"/>
        <end position="497"/>
    </location>
</feature>
<comment type="subcellular location">
    <subcellularLocation>
        <location evidence="2">Nucleus</location>
        <location evidence="2">Nucleolus</location>
    </subcellularLocation>
</comment>